<dbReference type="Proteomes" id="UP000469011">
    <property type="component" value="Unassembled WGS sequence"/>
</dbReference>
<keyword evidence="1" id="KW-0997">Cell inner membrane</keyword>
<comment type="subcellular location">
    <subcellularLocation>
        <location evidence="1">Cell inner membrane</location>
        <topology evidence="1">Multi-pass membrane protein</topology>
    </subcellularLocation>
</comment>
<feature type="transmembrane region" description="Helical" evidence="2">
    <location>
        <begin position="384"/>
        <end position="401"/>
    </location>
</feature>
<feature type="transmembrane region" description="Helical" evidence="2">
    <location>
        <begin position="34"/>
        <end position="55"/>
    </location>
</feature>
<organism evidence="4 5">
    <name type="scientific">Jiella pacifica</name>
    <dbReference type="NCBI Taxonomy" id="2696469"/>
    <lineage>
        <taxon>Bacteria</taxon>
        <taxon>Pseudomonadati</taxon>
        <taxon>Pseudomonadota</taxon>
        <taxon>Alphaproteobacteria</taxon>
        <taxon>Hyphomicrobiales</taxon>
        <taxon>Aurantimonadaceae</taxon>
        <taxon>Jiella</taxon>
    </lineage>
</organism>
<protein>
    <submittedName>
        <fullName evidence="4">TRAP transporter fused permease subunit</fullName>
    </submittedName>
</protein>
<reference evidence="4 5" key="1">
    <citation type="submission" date="2020-01" db="EMBL/GenBank/DDBJ databases">
        <title>Jiella pacifica sp. nov.</title>
        <authorList>
            <person name="Xue Z."/>
            <person name="Zhu S."/>
            <person name="Chen J."/>
            <person name="Yang J."/>
        </authorList>
    </citation>
    <scope>NUCLEOTIDE SEQUENCE [LARGE SCALE GENOMIC DNA]</scope>
    <source>
        <strain evidence="4 5">40Bstr34</strain>
    </source>
</reference>
<dbReference type="EMBL" id="JAAAMG010000001">
    <property type="protein sequence ID" value="NDW03162.1"/>
    <property type="molecule type" value="Genomic_DNA"/>
</dbReference>
<dbReference type="InterPro" id="IPR011853">
    <property type="entry name" value="TRAP_DctM-Dct_fused"/>
</dbReference>
<dbReference type="Pfam" id="PF06808">
    <property type="entry name" value="DctM"/>
    <property type="match status" value="1"/>
</dbReference>
<feature type="transmembrane region" description="Helical" evidence="2">
    <location>
        <begin position="508"/>
        <end position="532"/>
    </location>
</feature>
<feature type="transmembrane region" description="Helical" evidence="2">
    <location>
        <begin position="190"/>
        <end position="213"/>
    </location>
</feature>
<keyword evidence="2" id="KW-1133">Transmembrane helix</keyword>
<keyword evidence="5" id="KW-1185">Reference proteome</keyword>
<feature type="transmembrane region" description="Helical" evidence="2">
    <location>
        <begin position="358"/>
        <end position="378"/>
    </location>
</feature>
<feature type="transmembrane region" description="Helical" evidence="2">
    <location>
        <begin position="313"/>
        <end position="337"/>
    </location>
</feature>
<feature type="transmembrane region" description="Helical" evidence="2">
    <location>
        <begin position="574"/>
        <end position="592"/>
    </location>
</feature>
<dbReference type="PANTHER" id="PTHR43849">
    <property type="entry name" value="BLL3936 PROTEIN"/>
    <property type="match status" value="1"/>
</dbReference>
<name>A0A6N9SXY2_9HYPH</name>
<gene>
    <name evidence="4" type="ORF">GTK09_01865</name>
</gene>
<feature type="transmembrane region" description="Helical" evidence="2">
    <location>
        <begin position="93"/>
        <end position="111"/>
    </location>
</feature>
<dbReference type="GO" id="GO:0022857">
    <property type="term" value="F:transmembrane transporter activity"/>
    <property type="evidence" value="ECO:0007669"/>
    <property type="project" value="UniProtKB-UniRule"/>
</dbReference>
<feature type="domain" description="TRAP C4-dicarboxylate transport system permease DctM subunit" evidence="3">
    <location>
        <begin position="133"/>
        <end position="560"/>
    </location>
</feature>
<evidence type="ECO:0000313" key="4">
    <source>
        <dbReference type="EMBL" id="NDW03162.1"/>
    </source>
</evidence>
<keyword evidence="1" id="KW-1003">Cell membrane</keyword>
<feature type="transmembrane region" description="Helical" evidence="2">
    <location>
        <begin position="464"/>
        <end position="496"/>
    </location>
</feature>
<feature type="transmembrane region" description="Helical" evidence="2">
    <location>
        <begin position="604"/>
        <end position="637"/>
    </location>
</feature>
<feature type="transmembrane region" description="Helical" evidence="2">
    <location>
        <begin position="240"/>
        <end position="267"/>
    </location>
</feature>
<dbReference type="InterPro" id="IPR010656">
    <property type="entry name" value="DctM"/>
</dbReference>
<feature type="transmembrane region" description="Helical" evidence="2">
    <location>
        <begin position="149"/>
        <end position="170"/>
    </location>
</feature>
<feature type="transmembrane region" description="Helical" evidence="2">
    <location>
        <begin position="61"/>
        <end position="81"/>
    </location>
</feature>
<feature type="transmembrane region" description="Helical" evidence="2">
    <location>
        <begin position="117"/>
        <end position="137"/>
    </location>
</feature>
<sequence length="653" mass="69751">MTPMKQPAGPDQGAAAVTDAVTDYNALTTGHGGLWRLVTAALSLALLIYPLWAGLFGGPPTLVFLPTYLVIIMALTAFVLPARLFGDGKAVNWALNALIVAGCAAAVWVAVVWLDFALVFTLTPGQKTLCILLFLAVMEMTRRTSTRPLNYVAILAILYALFGYKLPNLFGHAGLSVDRLLWSQIFTTDGLFGTPLAIGATYIGLFVFFAAFLEASGGAQKFMNFTMAIAGRFQGGPAKIAILASALMGMMSGSSVTNIVTTGVVTIPMMKRVGYKREVAAGIEATASLGSQITPPILGATAFLMSEITGYPLIQIMALTIIPCLLFYFCIFMQVHLTSIRLNIAALDKSEIPPLGRSSLEVIPFLIPIVILVVLLWQRYSADYAVSVSILSFLVVCLVNPETRGNFIHNFMRGVRQGAATCIPLVGSLAMAGVIIGVLTMTGLGDRLSYLIEIVSGGNLDIMIVMTAVVCMLLGMGMVTVGAYVLVAVTVAPLMVDQGIELIVAHLFIFYFAVMSAISPPVMVGVFAAASIADSDVGKTAWHALRFSVVGFVVPFIFIYDPSILMLDGITFKGVYLLASTAAGIVALAIAFERFSFYRRIPIPMAAAFLVVAVVIMLPSTMMSTIGFVGLALLLGWEWMNHRNHRTAAQTSA</sequence>
<dbReference type="AlphaFoldDB" id="A0A6N9SXY2"/>
<dbReference type="GO" id="GO:0005886">
    <property type="term" value="C:plasma membrane"/>
    <property type="evidence" value="ECO:0007669"/>
    <property type="project" value="UniProtKB-SubCell"/>
</dbReference>
<proteinExistence type="predicted"/>
<feature type="transmembrane region" description="Helical" evidence="2">
    <location>
        <begin position="422"/>
        <end position="444"/>
    </location>
</feature>
<evidence type="ECO:0000256" key="1">
    <source>
        <dbReference type="RuleBase" id="RU369079"/>
    </source>
</evidence>
<evidence type="ECO:0000259" key="3">
    <source>
        <dbReference type="Pfam" id="PF06808"/>
    </source>
</evidence>
<comment type="caution">
    <text evidence="4">The sequence shown here is derived from an EMBL/GenBank/DDBJ whole genome shotgun (WGS) entry which is preliminary data.</text>
</comment>
<evidence type="ECO:0000256" key="2">
    <source>
        <dbReference type="SAM" id="Phobius"/>
    </source>
</evidence>
<feature type="transmembrane region" description="Helical" evidence="2">
    <location>
        <begin position="544"/>
        <end position="562"/>
    </location>
</feature>
<evidence type="ECO:0000313" key="5">
    <source>
        <dbReference type="Proteomes" id="UP000469011"/>
    </source>
</evidence>
<keyword evidence="2" id="KW-0812">Transmembrane</keyword>
<dbReference type="NCBIfam" id="TIGR02123">
    <property type="entry name" value="TRAP_fused"/>
    <property type="match status" value="1"/>
</dbReference>
<keyword evidence="2" id="KW-0472">Membrane</keyword>
<keyword evidence="1" id="KW-0813">Transport</keyword>
<dbReference type="RefSeq" id="WP_163460765.1">
    <property type="nucleotide sequence ID" value="NZ_JAAAMG010000001.1"/>
</dbReference>
<dbReference type="PANTHER" id="PTHR43849:SF2">
    <property type="entry name" value="BLL3936 PROTEIN"/>
    <property type="match status" value="1"/>
</dbReference>
<accession>A0A6N9SXY2</accession>
<comment type="function">
    <text evidence="1">Part of the tripartite ATP-independent periplasmic (TRAP) transport system.</text>
</comment>